<gene>
    <name evidence="1" type="ORF">S06H3_58257</name>
</gene>
<organism evidence="1">
    <name type="scientific">marine sediment metagenome</name>
    <dbReference type="NCBI Taxonomy" id="412755"/>
    <lineage>
        <taxon>unclassified sequences</taxon>
        <taxon>metagenomes</taxon>
        <taxon>ecological metagenomes</taxon>
    </lineage>
</organism>
<feature type="non-terminal residue" evidence="1">
    <location>
        <position position="1"/>
    </location>
</feature>
<accession>X1QF07</accession>
<sequence length="81" mass="8847">PCELPLISAVTSNSLDLTLQAETPVANPPFTTYSIYCTTTGQYVQADGTLNILEVFFDLSAVTDKTGYGRWDGLQNKNVKE</sequence>
<comment type="caution">
    <text evidence="1">The sequence shown here is derived from an EMBL/GenBank/DDBJ whole genome shotgun (WGS) entry which is preliminary data.</text>
</comment>
<protein>
    <submittedName>
        <fullName evidence="1">Uncharacterized protein</fullName>
    </submittedName>
</protein>
<name>X1QF07_9ZZZZ</name>
<dbReference type="EMBL" id="BARV01037694">
    <property type="protein sequence ID" value="GAI53401.1"/>
    <property type="molecule type" value="Genomic_DNA"/>
</dbReference>
<reference evidence="1" key="1">
    <citation type="journal article" date="2014" name="Front. Microbiol.">
        <title>High frequency of phylogenetically diverse reductive dehalogenase-homologous genes in deep subseafloor sedimentary metagenomes.</title>
        <authorList>
            <person name="Kawai M."/>
            <person name="Futagami T."/>
            <person name="Toyoda A."/>
            <person name="Takaki Y."/>
            <person name="Nishi S."/>
            <person name="Hori S."/>
            <person name="Arai W."/>
            <person name="Tsubouchi T."/>
            <person name="Morono Y."/>
            <person name="Uchiyama I."/>
            <person name="Ito T."/>
            <person name="Fujiyama A."/>
            <person name="Inagaki F."/>
            <person name="Takami H."/>
        </authorList>
    </citation>
    <scope>NUCLEOTIDE SEQUENCE</scope>
    <source>
        <strain evidence="1">Expedition CK06-06</strain>
    </source>
</reference>
<proteinExistence type="predicted"/>
<evidence type="ECO:0000313" key="1">
    <source>
        <dbReference type="EMBL" id="GAI53401.1"/>
    </source>
</evidence>
<dbReference type="AlphaFoldDB" id="X1QF07"/>